<dbReference type="AlphaFoldDB" id="A0A9D7PU60"/>
<feature type="domain" description="HNH nuclease" evidence="1">
    <location>
        <begin position="1"/>
        <end position="50"/>
    </location>
</feature>
<dbReference type="InterPro" id="IPR052892">
    <property type="entry name" value="NA-targeting_endonuclease"/>
</dbReference>
<dbReference type="EMBL" id="JADJUC010000031">
    <property type="protein sequence ID" value="MBK8525434.1"/>
    <property type="molecule type" value="Genomic_DNA"/>
</dbReference>
<dbReference type="CDD" id="cd00085">
    <property type="entry name" value="HNHc"/>
    <property type="match status" value="1"/>
</dbReference>
<proteinExistence type="predicted"/>
<dbReference type="SMART" id="SM00507">
    <property type="entry name" value="HNHc"/>
    <property type="match status" value="1"/>
</dbReference>
<dbReference type="Proteomes" id="UP000886689">
    <property type="component" value="Unassembled WGS sequence"/>
</dbReference>
<dbReference type="InterPro" id="IPR003615">
    <property type="entry name" value="HNH_nuc"/>
</dbReference>
<evidence type="ECO:0000259" key="1">
    <source>
        <dbReference type="SMART" id="SM00507"/>
    </source>
</evidence>
<organism evidence="2 3">
    <name type="scientific">Candidatus Proximibacter danicus</name>
    <dbReference type="NCBI Taxonomy" id="2954365"/>
    <lineage>
        <taxon>Bacteria</taxon>
        <taxon>Pseudomonadati</taxon>
        <taxon>Pseudomonadota</taxon>
        <taxon>Betaproteobacteria</taxon>
        <taxon>Candidatus Proximibacter</taxon>
    </lineage>
</organism>
<keyword evidence="2" id="KW-0255">Endonuclease</keyword>
<name>A0A9D7PU60_9PROT</name>
<protein>
    <submittedName>
        <fullName evidence="2">HNH endonuclease</fullName>
    </submittedName>
</protein>
<dbReference type="Pfam" id="PF14279">
    <property type="entry name" value="HNH_5"/>
    <property type="match status" value="1"/>
</dbReference>
<evidence type="ECO:0000313" key="3">
    <source>
        <dbReference type="Proteomes" id="UP000886689"/>
    </source>
</evidence>
<dbReference type="GO" id="GO:0004519">
    <property type="term" value="F:endonuclease activity"/>
    <property type="evidence" value="ECO:0007669"/>
    <property type="project" value="UniProtKB-KW"/>
</dbReference>
<dbReference type="PANTHER" id="PTHR33877:SF2">
    <property type="entry name" value="OS07G0170200 PROTEIN"/>
    <property type="match status" value="1"/>
</dbReference>
<dbReference type="Gene3D" id="1.10.30.50">
    <property type="match status" value="1"/>
</dbReference>
<sequence length="109" mass="12785">MLFRRDCHLCAYCGQHFRSRDLSRDHVVPRVQGGADRWTNVVTACRACNQRKGGRRPEETRDMQLLYVPYAPCLWEHFLLSSRDILADQMEFLAARLPSHSRSRSRLTH</sequence>
<dbReference type="InterPro" id="IPR029471">
    <property type="entry name" value="HNH_5"/>
</dbReference>
<keyword evidence="2" id="KW-0378">Hydrolase</keyword>
<keyword evidence="2" id="KW-0540">Nuclease</keyword>
<accession>A0A9D7PU60</accession>
<comment type="caution">
    <text evidence="2">The sequence shown here is derived from an EMBL/GenBank/DDBJ whole genome shotgun (WGS) entry which is preliminary data.</text>
</comment>
<gene>
    <name evidence="2" type="ORF">IPL58_16205</name>
</gene>
<dbReference type="PANTHER" id="PTHR33877">
    <property type="entry name" value="SLL1193 PROTEIN"/>
    <property type="match status" value="1"/>
</dbReference>
<reference evidence="2" key="1">
    <citation type="submission" date="2020-10" db="EMBL/GenBank/DDBJ databases">
        <title>Connecting structure to function with the recovery of over 1000 high-quality activated sludge metagenome-assembled genomes encoding full-length rRNA genes using long-read sequencing.</title>
        <authorList>
            <person name="Singleton C.M."/>
            <person name="Petriglieri F."/>
            <person name="Kristensen J.M."/>
            <person name="Kirkegaard R.H."/>
            <person name="Michaelsen T.Y."/>
            <person name="Andersen M.H."/>
            <person name="Karst S.M."/>
            <person name="Dueholm M.S."/>
            <person name="Nielsen P.H."/>
            <person name="Albertsen M."/>
        </authorList>
    </citation>
    <scope>NUCLEOTIDE SEQUENCE</scope>
    <source>
        <strain evidence="2">Hirt_18-Q3-R61-65_BATAC.395</strain>
    </source>
</reference>
<evidence type="ECO:0000313" key="2">
    <source>
        <dbReference type="EMBL" id="MBK8525434.1"/>
    </source>
</evidence>